<dbReference type="PANTHER" id="PTHR10339">
    <property type="entry name" value="ADP-RIBOSYLTRANSFERASE"/>
    <property type="match status" value="1"/>
</dbReference>
<keyword evidence="7" id="KW-0548">Nucleotidyltransferase</keyword>
<keyword evidence="5 10" id="KW-0328">Glycosyltransferase</keyword>
<dbReference type="GO" id="GO:0003950">
    <property type="term" value="F:NAD+ poly-ADP-ribosyltransferase activity"/>
    <property type="evidence" value="ECO:0007669"/>
    <property type="project" value="TreeGrafter"/>
</dbReference>
<dbReference type="Gene3D" id="3.90.176.10">
    <property type="entry name" value="Toxin ADP-ribosyltransferase, Chain A, domain 1"/>
    <property type="match status" value="1"/>
</dbReference>
<evidence type="ECO:0000256" key="8">
    <source>
        <dbReference type="ARBA" id="ARBA00023026"/>
    </source>
</evidence>
<dbReference type="Pfam" id="PF01129">
    <property type="entry name" value="ART"/>
    <property type="match status" value="1"/>
</dbReference>
<keyword evidence="6 10" id="KW-0808">Transferase</keyword>
<dbReference type="InterPro" id="IPR050999">
    <property type="entry name" value="ADP-ribosyltransferase_ARG"/>
</dbReference>
<keyword evidence="8" id="KW-0843">Virulence</keyword>
<name>A0A6B2KZM2_9EUKA</name>
<keyword evidence="10" id="KW-0520">NAD</keyword>
<feature type="region of interest" description="Disordered" evidence="11">
    <location>
        <begin position="1"/>
        <end position="46"/>
    </location>
</feature>
<evidence type="ECO:0000256" key="5">
    <source>
        <dbReference type="ARBA" id="ARBA00022676"/>
    </source>
</evidence>
<dbReference type="GO" id="GO:0005576">
    <property type="term" value="C:extracellular region"/>
    <property type="evidence" value="ECO:0007669"/>
    <property type="project" value="UniProtKB-SubCell"/>
</dbReference>
<evidence type="ECO:0000256" key="10">
    <source>
        <dbReference type="RuleBase" id="RU361228"/>
    </source>
</evidence>
<evidence type="ECO:0000256" key="1">
    <source>
        <dbReference type="ARBA" id="ARBA00004613"/>
    </source>
</evidence>
<dbReference type="GO" id="GO:0106274">
    <property type="term" value="F:NAD+-protein-arginine ADP-ribosyltransferase activity"/>
    <property type="evidence" value="ECO:0007669"/>
    <property type="project" value="UniProtKB-EC"/>
</dbReference>
<keyword evidence="3" id="KW-0964">Secreted</keyword>
<dbReference type="PANTHER" id="PTHR10339:SF25">
    <property type="entry name" value="SECRETED EXOENZYME S"/>
    <property type="match status" value="1"/>
</dbReference>
<evidence type="ECO:0000256" key="4">
    <source>
        <dbReference type="ARBA" id="ARBA00022656"/>
    </source>
</evidence>
<dbReference type="SUPFAM" id="SSF56399">
    <property type="entry name" value="ADP-ribosylation"/>
    <property type="match status" value="1"/>
</dbReference>
<evidence type="ECO:0000256" key="11">
    <source>
        <dbReference type="SAM" id="MobiDB-lite"/>
    </source>
</evidence>
<dbReference type="GO" id="GO:0016779">
    <property type="term" value="F:nucleotidyltransferase activity"/>
    <property type="evidence" value="ECO:0007669"/>
    <property type="project" value="UniProtKB-KW"/>
</dbReference>
<comment type="similarity">
    <text evidence="2 10">Belongs to the Arg-specific ADP-ribosyltransferase family.</text>
</comment>
<accession>A0A6B2KZM2</accession>
<reference evidence="12" key="1">
    <citation type="journal article" date="2020" name="J. Eukaryot. Microbiol.">
        <title>De novo Sequencing, Assembly and Annotation of the Transcriptome for the Free-Living Testate Amoeba Arcella intermedia.</title>
        <authorList>
            <person name="Ribeiro G.M."/>
            <person name="Porfirio-Sousa A.L."/>
            <person name="Maurer-Alcala X.X."/>
            <person name="Katz L.A."/>
            <person name="Lahr D.J.G."/>
        </authorList>
    </citation>
    <scope>NUCLEOTIDE SEQUENCE</scope>
</reference>
<feature type="compositionally biased region" description="Basic and acidic residues" evidence="11">
    <location>
        <begin position="13"/>
        <end position="46"/>
    </location>
</feature>
<dbReference type="AlphaFoldDB" id="A0A6B2KZM2"/>
<dbReference type="InterPro" id="IPR000768">
    <property type="entry name" value="ART"/>
</dbReference>
<comment type="catalytic activity">
    <reaction evidence="9 10">
        <text>L-arginyl-[protein] + NAD(+) = N(omega)-(ADP-D-ribosyl)-L-arginyl-[protein] + nicotinamide + H(+)</text>
        <dbReference type="Rhea" id="RHEA:19149"/>
        <dbReference type="Rhea" id="RHEA-COMP:10532"/>
        <dbReference type="Rhea" id="RHEA-COMP:15087"/>
        <dbReference type="ChEBI" id="CHEBI:15378"/>
        <dbReference type="ChEBI" id="CHEBI:17154"/>
        <dbReference type="ChEBI" id="CHEBI:29965"/>
        <dbReference type="ChEBI" id="CHEBI:57540"/>
        <dbReference type="ChEBI" id="CHEBI:142554"/>
        <dbReference type="EC" id="2.4.2.31"/>
    </reaction>
</comment>
<evidence type="ECO:0000256" key="6">
    <source>
        <dbReference type="ARBA" id="ARBA00022679"/>
    </source>
</evidence>
<dbReference type="PROSITE" id="PS51996">
    <property type="entry name" value="TR_MART"/>
    <property type="match status" value="1"/>
</dbReference>
<dbReference type="EMBL" id="GIBP01001193">
    <property type="protein sequence ID" value="NDV30162.1"/>
    <property type="molecule type" value="Transcribed_RNA"/>
</dbReference>
<evidence type="ECO:0000256" key="2">
    <source>
        <dbReference type="ARBA" id="ARBA00009558"/>
    </source>
</evidence>
<keyword evidence="10" id="KW-0521">NADP</keyword>
<keyword evidence="4" id="KW-0800">Toxin</keyword>
<dbReference type="GO" id="GO:0090729">
    <property type="term" value="F:toxin activity"/>
    <property type="evidence" value="ECO:0007669"/>
    <property type="project" value="UniProtKB-KW"/>
</dbReference>
<organism evidence="12">
    <name type="scientific">Arcella intermedia</name>
    <dbReference type="NCBI Taxonomy" id="1963864"/>
    <lineage>
        <taxon>Eukaryota</taxon>
        <taxon>Amoebozoa</taxon>
        <taxon>Tubulinea</taxon>
        <taxon>Elardia</taxon>
        <taxon>Arcellinida</taxon>
        <taxon>Sphaerothecina</taxon>
        <taxon>Arcellidae</taxon>
        <taxon>Arcella</taxon>
    </lineage>
</organism>
<comment type="subcellular location">
    <subcellularLocation>
        <location evidence="1">Secreted</location>
    </subcellularLocation>
</comment>
<sequence>MGKKENQLNNLKESLRKKENQLRKQQEEITKKENTMKQQQEEVTKKVTEMKEQQLELHKREELYKSQMEELRMKEGLLKQKEEELRIKEDLLKEQSLQAPKKEQNEAIQKLFPFLSEKVMDQLTQYGISSCEDMNHLKQKDWEALDIPSFRISTIKQRLKEINDMKQALKSQFPFLDNISITTLIEAGIYKTEDMLFGYFPDFDKLKLSVSMKTQLVAFVKDFNDRATKLKTQFPFLLDHEIKALIERRINEPSDIHLIHNWNEYELSHVTKNKMMSSLSNFTQNRFFNDNVDIPDTINFNALISLTPEEIRIIEDAGLLSFKESIKMVFQLENHNIADTIIDTEIENGVKKHIHFASTLKLEESLAIYFYTIQWSQYSLPNLYQLLNSTLSSLTKREQKPNNFKTYLHFLMSALAKLPEWRFKTVYRGIHRNILQEYPEKYLKGKTIIWYSLTSTTTNKQVADDFIKDEGTLFVISEVLTGKSIQSLSMYEEGEVLIPPGAKFLITDIVSNQNRNIIHIKQVP</sequence>
<dbReference type="EC" id="2.4.2.31" evidence="10"/>
<dbReference type="EMBL" id="GIBP01001202">
    <property type="protein sequence ID" value="NDV30171.1"/>
    <property type="molecule type" value="Transcribed_RNA"/>
</dbReference>
<evidence type="ECO:0000313" key="12">
    <source>
        <dbReference type="EMBL" id="NDV30162.1"/>
    </source>
</evidence>
<protein>
    <recommendedName>
        <fullName evidence="10">NAD(P)(+)--arginine ADP-ribosyltransferase</fullName>
        <ecNumber evidence="10">2.4.2.31</ecNumber>
    </recommendedName>
    <alternativeName>
        <fullName evidence="10">Mono(ADP-ribosyl)transferase</fullName>
    </alternativeName>
</protein>
<proteinExistence type="inferred from homology"/>
<evidence type="ECO:0000256" key="9">
    <source>
        <dbReference type="ARBA" id="ARBA00047597"/>
    </source>
</evidence>
<evidence type="ECO:0000256" key="7">
    <source>
        <dbReference type="ARBA" id="ARBA00022695"/>
    </source>
</evidence>
<evidence type="ECO:0000256" key="3">
    <source>
        <dbReference type="ARBA" id="ARBA00022525"/>
    </source>
</evidence>